<feature type="domain" description="CMP/dCMP-type deaminase" evidence="1">
    <location>
        <begin position="1"/>
        <end position="73"/>
    </location>
</feature>
<dbReference type="PANTHER" id="PTHR11079">
    <property type="entry name" value="CYTOSINE DEAMINASE FAMILY MEMBER"/>
    <property type="match status" value="1"/>
</dbReference>
<dbReference type="PROSITE" id="PS51747">
    <property type="entry name" value="CYT_DCMP_DEAMINASES_2"/>
    <property type="match status" value="1"/>
</dbReference>
<dbReference type="InterPro" id="IPR016193">
    <property type="entry name" value="Cytidine_deaminase-like"/>
</dbReference>
<gene>
    <name evidence="2" type="ORF">RU93_GL001165</name>
</gene>
<dbReference type="EMBL" id="JXKD01000002">
    <property type="protein sequence ID" value="OJG11932.1"/>
    <property type="molecule type" value="Genomic_DNA"/>
</dbReference>
<sequence length="99" mass="11049">MVVVREACKKLGTMDLSDCEVYATCEPCPMCVGVMMWANIKKVYYSSTRADAAAHGFSEMHLRDYLAGTDQNAFAMEAIGPREDCDQLWEVFEALNPEA</sequence>
<comment type="caution">
    <text evidence="2">The sequence shown here is derived from an EMBL/GenBank/DDBJ whole genome shotgun (WGS) entry which is preliminary data.</text>
</comment>
<dbReference type="Gene3D" id="3.40.140.10">
    <property type="entry name" value="Cytidine Deaminase, domain 2"/>
    <property type="match status" value="1"/>
</dbReference>
<evidence type="ECO:0000313" key="3">
    <source>
        <dbReference type="Proteomes" id="UP000182149"/>
    </source>
</evidence>
<dbReference type="Pfam" id="PF00383">
    <property type="entry name" value="dCMP_cyt_deam_1"/>
    <property type="match status" value="1"/>
</dbReference>
<dbReference type="Proteomes" id="UP000182149">
    <property type="component" value="Unassembled WGS sequence"/>
</dbReference>
<dbReference type="InterPro" id="IPR002125">
    <property type="entry name" value="CMP_dCMP_dom"/>
</dbReference>
<name>A0A1L8QWQ9_9ENTE</name>
<dbReference type="AlphaFoldDB" id="A0A1L8QWQ9"/>
<dbReference type="GO" id="GO:0047974">
    <property type="term" value="F:guanosine deaminase activity"/>
    <property type="evidence" value="ECO:0007669"/>
    <property type="project" value="TreeGrafter"/>
</dbReference>
<protein>
    <recommendedName>
        <fullName evidence="1">CMP/dCMP-type deaminase domain-containing protein</fullName>
    </recommendedName>
</protein>
<dbReference type="GO" id="GO:0006152">
    <property type="term" value="P:purine nucleoside catabolic process"/>
    <property type="evidence" value="ECO:0007669"/>
    <property type="project" value="TreeGrafter"/>
</dbReference>
<keyword evidence="3" id="KW-1185">Reference proteome</keyword>
<dbReference type="STRING" id="328396.RU93_GL001165"/>
<dbReference type="PANTHER" id="PTHR11079:SF161">
    <property type="entry name" value="CMP_DCMP-TYPE DEAMINASE DOMAIN-CONTAINING PROTEIN"/>
    <property type="match status" value="1"/>
</dbReference>
<dbReference type="SUPFAM" id="SSF53927">
    <property type="entry name" value="Cytidine deaminase-like"/>
    <property type="match status" value="1"/>
</dbReference>
<accession>A0A1L8QWQ9</accession>
<evidence type="ECO:0000259" key="1">
    <source>
        <dbReference type="PROSITE" id="PS51747"/>
    </source>
</evidence>
<organism evidence="2 3">
    <name type="scientific">Enterococcus aquimarinus</name>
    <dbReference type="NCBI Taxonomy" id="328396"/>
    <lineage>
        <taxon>Bacteria</taxon>
        <taxon>Bacillati</taxon>
        <taxon>Bacillota</taxon>
        <taxon>Bacilli</taxon>
        <taxon>Lactobacillales</taxon>
        <taxon>Enterococcaceae</taxon>
        <taxon>Enterococcus</taxon>
    </lineage>
</organism>
<reference evidence="2 3" key="1">
    <citation type="submission" date="2014-12" db="EMBL/GenBank/DDBJ databases">
        <title>Draft genome sequences of 29 type strains of Enterococci.</title>
        <authorList>
            <person name="Zhong Z."/>
            <person name="Sun Z."/>
            <person name="Liu W."/>
            <person name="Zhang W."/>
            <person name="Zhang H."/>
        </authorList>
    </citation>
    <scope>NUCLEOTIDE SEQUENCE [LARGE SCALE GENOMIC DNA]</scope>
    <source>
        <strain evidence="2 3">DSM 17690</strain>
    </source>
</reference>
<proteinExistence type="predicted"/>
<evidence type="ECO:0000313" key="2">
    <source>
        <dbReference type="EMBL" id="OJG11932.1"/>
    </source>
</evidence>